<feature type="signal peptide" evidence="1">
    <location>
        <begin position="1"/>
        <end position="22"/>
    </location>
</feature>
<evidence type="ECO:0000313" key="3">
    <source>
        <dbReference type="Proteomes" id="UP001652600"/>
    </source>
</evidence>
<organism evidence="3 4">
    <name type="scientific">Cucumis melo</name>
    <name type="common">Muskmelon</name>
    <dbReference type="NCBI Taxonomy" id="3656"/>
    <lineage>
        <taxon>Eukaryota</taxon>
        <taxon>Viridiplantae</taxon>
        <taxon>Streptophyta</taxon>
        <taxon>Embryophyta</taxon>
        <taxon>Tracheophyta</taxon>
        <taxon>Spermatophyta</taxon>
        <taxon>Magnoliopsida</taxon>
        <taxon>eudicotyledons</taxon>
        <taxon>Gunneridae</taxon>
        <taxon>Pentapetalae</taxon>
        <taxon>rosids</taxon>
        <taxon>fabids</taxon>
        <taxon>Cucurbitales</taxon>
        <taxon>Cucurbitaceae</taxon>
        <taxon>Benincaseae</taxon>
        <taxon>Cucumis</taxon>
    </lineage>
</organism>
<evidence type="ECO:0000256" key="1">
    <source>
        <dbReference type="SAM" id="SignalP"/>
    </source>
</evidence>
<reference evidence="4" key="2">
    <citation type="submission" date="2025-04" db="UniProtKB">
        <authorList>
            <consortium name="RefSeq"/>
        </authorList>
    </citation>
    <scope>IDENTIFICATION</scope>
</reference>
<dbReference type="GeneID" id="103491422"/>
<dbReference type="OrthoDB" id="1104395at2759"/>
<feature type="chain" id="PRO_5044565300" evidence="1">
    <location>
        <begin position="23"/>
        <end position="189"/>
    </location>
</feature>
<keyword evidence="1" id="KW-0732">Signal</keyword>
<dbReference type="RefSeq" id="XP_008449582.1">
    <property type="nucleotide sequence ID" value="XM_008451360.2"/>
</dbReference>
<sequence>MAIPSLVRAALVLGVVVVVAAAAATASVELAITTDHYILKGKVLCLDCHASYDLAGIVVMAKCEKVGKVVTATTAKDGGFEAELPSDECEARLAGGRNQLYAATKDMVAGIVKGVGGSDEIYGISTPLAFCSSCRCRSIGASSTEAEKYCKVVAGKFGSSKTFNLPLPPEWGMAPSSYYFPFFPIIGIP</sequence>
<protein>
    <submittedName>
        <fullName evidence="4">Uncharacterized protein LOC103491422</fullName>
    </submittedName>
</protein>
<dbReference type="eggNOG" id="ENOG502RZ51">
    <property type="taxonomic scope" value="Eukaryota"/>
</dbReference>
<reference evidence="2" key="1">
    <citation type="submission" date="2023-03" db="UniProtKB">
        <authorList>
            <consortium name="EnsemblPlants"/>
        </authorList>
    </citation>
    <scope>IDENTIFICATION</scope>
</reference>
<keyword evidence="3" id="KW-1185">Reference proteome</keyword>
<name>A0A1S3BLR1_CUCME</name>
<evidence type="ECO:0000313" key="4">
    <source>
        <dbReference type="RefSeq" id="XP_008449582.1"/>
    </source>
</evidence>
<dbReference type="Proteomes" id="UP001652600">
    <property type="component" value="Chromosome 5"/>
</dbReference>
<dbReference type="InParanoid" id="A0A1S3BLR1"/>
<gene>
    <name evidence="4" type="primary">LOC103491422</name>
    <name evidence="2" type="synonym">103491422</name>
</gene>
<accession>A0A1S3BLR1</accession>
<dbReference type="EnsemblPlants" id="MELO3C014504.2.1">
    <property type="protein sequence ID" value="MELO3C014504.2.1"/>
    <property type="gene ID" value="MELO3C014504.2"/>
</dbReference>
<dbReference type="Gramene" id="MELO3C014504.2.1">
    <property type="protein sequence ID" value="MELO3C014504.2.1"/>
    <property type="gene ID" value="MELO3C014504.2"/>
</dbReference>
<evidence type="ECO:0000313" key="2">
    <source>
        <dbReference type="EnsemblPlants" id="MELO3C014504.2.1"/>
    </source>
</evidence>
<dbReference type="KEGG" id="cmo:103491422"/>
<dbReference type="AlphaFoldDB" id="A0A1S3BLR1"/>
<proteinExistence type="predicted"/>